<name>A0AAD6YNL0_9AGAR</name>
<accession>A0AAD6YNL0</accession>
<dbReference type="Gene3D" id="3.40.1350.10">
    <property type="match status" value="1"/>
</dbReference>
<feature type="region of interest" description="Disordered" evidence="6">
    <location>
        <begin position="1"/>
        <end position="25"/>
    </location>
</feature>
<comment type="caution">
    <text evidence="8">The sequence shown here is derived from an EMBL/GenBank/DDBJ whole genome shotgun (WGS) entry which is preliminary data.</text>
</comment>
<dbReference type="InterPro" id="IPR036167">
    <property type="entry name" value="tRNA_intron_Endo_cat-like_sf"/>
</dbReference>
<keyword evidence="9" id="KW-1185">Reference proteome</keyword>
<dbReference type="PANTHER" id="PTHR21227">
    <property type="entry name" value="TRNA-SPLICING ENDONUCLEASE SUBUNIT SEN2"/>
    <property type="match status" value="1"/>
</dbReference>
<feature type="active site" evidence="5">
    <location>
        <position position="312"/>
    </location>
</feature>
<dbReference type="InterPro" id="IPR011856">
    <property type="entry name" value="tRNA_endonuc-like_dom_sf"/>
</dbReference>
<feature type="region of interest" description="Disordered" evidence="6">
    <location>
        <begin position="173"/>
        <end position="207"/>
    </location>
</feature>
<dbReference type="PANTHER" id="PTHR21227:SF0">
    <property type="entry name" value="TRNA-SPLICING ENDONUCLEASE SUBUNIT SEN2"/>
    <property type="match status" value="1"/>
</dbReference>
<dbReference type="Pfam" id="PF01974">
    <property type="entry name" value="tRNA_int_endo"/>
    <property type="match status" value="1"/>
</dbReference>
<dbReference type="GO" id="GO:0000379">
    <property type="term" value="P:tRNA-type intron splice site recognition and cleavage"/>
    <property type="evidence" value="ECO:0007669"/>
    <property type="project" value="TreeGrafter"/>
</dbReference>
<dbReference type="EMBL" id="JARJCW010000005">
    <property type="protein sequence ID" value="KAJ7224463.1"/>
    <property type="molecule type" value="Genomic_DNA"/>
</dbReference>
<proteinExistence type="inferred from homology"/>
<comment type="similarity">
    <text evidence="1 4">Belongs to the tRNA-intron endonuclease family.</text>
</comment>
<dbReference type="EC" id="4.6.1.16" evidence="4"/>
<sequence>MSLIKPSGRKGPVSSKAGGRRNGNDRTYACPLPLTFLYPPPSPARSLFGLLGISLTKVETPQCHGVFDPATLSVWVTDKRDSTILWRRGFFGKGDLSRSEPSWLARQVNARKAAAANRLTAEEMTAKRRTERKQFKLDRARAIAAVAAEAEALFAAEGRVVVPALSGPSIPSAATWRPVPAEPSDIPTPPQDAPGPPEEEEEPPEDVEHLQLTLPEAFFLLWNLNCLTVEDPHTNTLLTVQQIWLAFQTAHLAPSLCFSPNPTQSPQLQFDNPFLINYVVYHHYRALGWVIRGGIKFCVDFMLYKRGPVFNHAEFSVVVCPVYEDPADAETSGIALHHATPFSWAWLSTMNRVNTQVYKTLVLAYVTIPARSRLSSVVLDSPACLQYYSVREVTVRRFIPARMRD</sequence>
<evidence type="ECO:0000313" key="8">
    <source>
        <dbReference type="EMBL" id="KAJ7224463.1"/>
    </source>
</evidence>
<evidence type="ECO:0000256" key="2">
    <source>
        <dbReference type="ARBA" id="ARBA00022694"/>
    </source>
</evidence>
<evidence type="ECO:0000313" key="9">
    <source>
        <dbReference type="Proteomes" id="UP001219525"/>
    </source>
</evidence>
<dbReference type="NCBIfam" id="TIGR00324">
    <property type="entry name" value="endA"/>
    <property type="match status" value="1"/>
</dbReference>
<evidence type="ECO:0000256" key="3">
    <source>
        <dbReference type="ARBA" id="ARBA00023239"/>
    </source>
</evidence>
<dbReference type="AlphaFoldDB" id="A0AAD6YNL0"/>
<dbReference type="PIRSF" id="PIRSF011789">
    <property type="entry name" value="tRNA_splic_SEN2"/>
    <property type="match status" value="1"/>
</dbReference>
<feature type="active site" evidence="5">
    <location>
        <position position="359"/>
    </location>
</feature>
<dbReference type="InterPro" id="IPR006677">
    <property type="entry name" value="tRNA_intron_Endonuc_cat-like"/>
</dbReference>
<dbReference type="InterPro" id="IPR016589">
    <property type="entry name" value="tRNA_splic_SEN2"/>
</dbReference>
<protein>
    <recommendedName>
        <fullName evidence="4">tRNA-splicing endonuclease subunit Sen2</fullName>
        <ecNumber evidence="4">4.6.1.16</ecNumber>
    </recommendedName>
</protein>
<feature type="compositionally biased region" description="Pro residues" evidence="6">
    <location>
        <begin position="186"/>
        <end position="196"/>
    </location>
</feature>
<reference evidence="8" key="1">
    <citation type="submission" date="2023-03" db="EMBL/GenBank/DDBJ databases">
        <title>Massive genome expansion in bonnet fungi (Mycena s.s.) driven by repeated elements and novel gene families across ecological guilds.</title>
        <authorList>
            <consortium name="Lawrence Berkeley National Laboratory"/>
            <person name="Harder C.B."/>
            <person name="Miyauchi S."/>
            <person name="Viragh M."/>
            <person name="Kuo A."/>
            <person name="Thoen E."/>
            <person name="Andreopoulos B."/>
            <person name="Lu D."/>
            <person name="Skrede I."/>
            <person name="Drula E."/>
            <person name="Henrissat B."/>
            <person name="Morin E."/>
            <person name="Kohler A."/>
            <person name="Barry K."/>
            <person name="LaButti K."/>
            <person name="Morin E."/>
            <person name="Salamov A."/>
            <person name="Lipzen A."/>
            <person name="Mereny Z."/>
            <person name="Hegedus B."/>
            <person name="Baldrian P."/>
            <person name="Stursova M."/>
            <person name="Weitz H."/>
            <person name="Taylor A."/>
            <person name="Grigoriev I.V."/>
            <person name="Nagy L.G."/>
            <person name="Martin F."/>
            <person name="Kauserud H."/>
        </authorList>
    </citation>
    <scope>NUCLEOTIDE SEQUENCE</scope>
    <source>
        <strain evidence="8">9144</strain>
    </source>
</reference>
<gene>
    <name evidence="8" type="ORF">GGX14DRAFT_425752</name>
</gene>
<dbReference type="GO" id="GO:0005737">
    <property type="term" value="C:cytoplasm"/>
    <property type="evidence" value="ECO:0007669"/>
    <property type="project" value="TreeGrafter"/>
</dbReference>
<dbReference type="Proteomes" id="UP001219525">
    <property type="component" value="Unassembled WGS sequence"/>
</dbReference>
<evidence type="ECO:0000256" key="5">
    <source>
        <dbReference type="PIRSR" id="PIRSR011789-1"/>
    </source>
</evidence>
<dbReference type="CDD" id="cd22363">
    <property type="entry name" value="tRNA-intron_lyase_C"/>
    <property type="match status" value="1"/>
</dbReference>
<evidence type="ECO:0000256" key="6">
    <source>
        <dbReference type="SAM" id="MobiDB-lite"/>
    </source>
</evidence>
<evidence type="ECO:0000256" key="4">
    <source>
        <dbReference type="PIRNR" id="PIRNR011789"/>
    </source>
</evidence>
<keyword evidence="3 4" id="KW-0456">Lyase</keyword>
<dbReference type="GO" id="GO:0000214">
    <property type="term" value="C:tRNA-intron endonuclease complex"/>
    <property type="evidence" value="ECO:0007669"/>
    <property type="project" value="UniProtKB-UniRule"/>
</dbReference>
<dbReference type="SUPFAM" id="SSF53032">
    <property type="entry name" value="tRNA-intron endonuclease catalytic domain-like"/>
    <property type="match status" value="1"/>
</dbReference>
<dbReference type="GO" id="GO:0003676">
    <property type="term" value="F:nucleic acid binding"/>
    <property type="evidence" value="ECO:0007669"/>
    <property type="project" value="InterPro"/>
</dbReference>
<evidence type="ECO:0000256" key="1">
    <source>
        <dbReference type="ARBA" id="ARBA00008078"/>
    </source>
</evidence>
<feature type="active site" evidence="5">
    <location>
        <position position="304"/>
    </location>
</feature>
<comment type="function">
    <text evidence="4">Constitutes one of the two catalytic subunit of the tRNA-splicing endonuclease complex, a complex responsible for identification and cleavage of the splice sites in pre-tRNA. It cleaves pre-tRNA at the 5'- and 3'-splice sites to release the intron. The products are an intron and two tRNA half-molecules bearing 2',3'-cyclic phosphate and 5'-OH termini. There are no conserved sequences at the splice sites, but the intron is invariably located at the same site in the gene, placing the splice sites an invariant distance from the constant structural features of the tRNA body.</text>
</comment>
<dbReference type="InterPro" id="IPR006676">
    <property type="entry name" value="tRNA_splic"/>
</dbReference>
<organism evidence="8 9">
    <name type="scientific">Mycena pura</name>
    <dbReference type="NCBI Taxonomy" id="153505"/>
    <lineage>
        <taxon>Eukaryota</taxon>
        <taxon>Fungi</taxon>
        <taxon>Dikarya</taxon>
        <taxon>Basidiomycota</taxon>
        <taxon>Agaricomycotina</taxon>
        <taxon>Agaricomycetes</taxon>
        <taxon>Agaricomycetidae</taxon>
        <taxon>Agaricales</taxon>
        <taxon>Marasmiineae</taxon>
        <taxon>Mycenaceae</taxon>
        <taxon>Mycena</taxon>
    </lineage>
</organism>
<keyword evidence="2 4" id="KW-0819">tRNA processing</keyword>
<dbReference type="GO" id="GO:0000213">
    <property type="term" value="F:tRNA-intron lyase activity"/>
    <property type="evidence" value="ECO:0007669"/>
    <property type="project" value="UniProtKB-UniRule"/>
</dbReference>
<evidence type="ECO:0000259" key="7">
    <source>
        <dbReference type="Pfam" id="PF01974"/>
    </source>
</evidence>
<feature type="domain" description="tRNA intron endonuclease catalytic" evidence="7">
    <location>
        <begin position="274"/>
        <end position="366"/>
    </location>
</feature>